<accession>A0ACB8FJ92</accession>
<organism evidence="1 2">
    <name type="scientific">Sphaerodactylus townsendi</name>
    <dbReference type="NCBI Taxonomy" id="933632"/>
    <lineage>
        <taxon>Eukaryota</taxon>
        <taxon>Metazoa</taxon>
        <taxon>Chordata</taxon>
        <taxon>Craniata</taxon>
        <taxon>Vertebrata</taxon>
        <taxon>Euteleostomi</taxon>
        <taxon>Lepidosauria</taxon>
        <taxon>Squamata</taxon>
        <taxon>Bifurcata</taxon>
        <taxon>Gekkota</taxon>
        <taxon>Sphaerodactylidae</taxon>
        <taxon>Sphaerodactylus</taxon>
    </lineage>
</organism>
<evidence type="ECO:0000313" key="1">
    <source>
        <dbReference type="EMBL" id="KAH8004975.1"/>
    </source>
</evidence>
<sequence>MRNPREITGHESTWFTAKTKRTGGEGQERFRDPGNSQVCEHGEFCISAMQQEVYESAQAVAGTGGGCRRPWRWWSRGRGGPTPSRDQLVAFQLHRRHRFNGRRRDRSAASNKTSKPNRRSNDGGEIAEEDHHPSPGAPPRKKLHHQHDYSCGRRRHAKARAPHRK</sequence>
<evidence type="ECO:0000313" key="2">
    <source>
        <dbReference type="Proteomes" id="UP000827872"/>
    </source>
</evidence>
<proteinExistence type="predicted"/>
<protein>
    <submittedName>
        <fullName evidence="1">Uncharacterized protein</fullName>
    </submittedName>
</protein>
<reference evidence="1" key="1">
    <citation type="submission" date="2021-08" db="EMBL/GenBank/DDBJ databases">
        <title>The first chromosome-level gecko genome reveals the dynamic sex chromosomes of Neotropical dwarf geckos (Sphaerodactylidae: Sphaerodactylus).</title>
        <authorList>
            <person name="Pinto B.J."/>
            <person name="Keating S.E."/>
            <person name="Gamble T."/>
        </authorList>
    </citation>
    <scope>NUCLEOTIDE SEQUENCE</scope>
    <source>
        <strain evidence="1">TG3544</strain>
    </source>
</reference>
<comment type="caution">
    <text evidence="1">The sequence shown here is derived from an EMBL/GenBank/DDBJ whole genome shotgun (WGS) entry which is preliminary data.</text>
</comment>
<gene>
    <name evidence="1" type="ORF">K3G42_021741</name>
</gene>
<keyword evidence="2" id="KW-1185">Reference proteome</keyword>
<dbReference type="EMBL" id="CM037617">
    <property type="protein sequence ID" value="KAH8004975.1"/>
    <property type="molecule type" value="Genomic_DNA"/>
</dbReference>
<name>A0ACB8FJ92_9SAUR</name>
<dbReference type="Proteomes" id="UP000827872">
    <property type="component" value="Linkage Group LG04"/>
</dbReference>